<dbReference type="EMBL" id="BOMI01000188">
    <property type="protein sequence ID" value="GID80220.1"/>
    <property type="molecule type" value="Genomic_DNA"/>
</dbReference>
<organism evidence="13 14">
    <name type="scientific">Paractinoplanes deccanensis</name>
    <dbReference type="NCBI Taxonomy" id="113561"/>
    <lineage>
        <taxon>Bacteria</taxon>
        <taxon>Bacillati</taxon>
        <taxon>Actinomycetota</taxon>
        <taxon>Actinomycetes</taxon>
        <taxon>Micromonosporales</taxon>
        <taxon>Micromonosporaceae</taxon>
        <taxon>Paractinoplanes</taxon>
    </lineage>
</organism>
<evidence type="ECO:0000313" key="13">
    <source>
        <dbReference type="EMBL" id="GID80220.1"/>
    </source>
</evidence>
<dbReference type="Proteomes" id="UP000609879">
    <property type="component" value="Unassembled WGS sequence"/>
</dbReference>
<gene>
    <name evidence="13" type="primary">apt_3</name>
    <name evidence="11" type="synonym">apt</name>
    <name evidence="13" type="ORF">Ade02nite_88610</name>
</gene>
<dbReference type="PANTHER" id="PTHR32315">
    <property type="entry name" value="ADENINE PHOSPHORIBOSYLTRANSFERASE"/>
    <property type="match status" value="1"/>
</dbReference>
<dbReference type="GO" id="GO:0016757">
    <property type="term" value="F:glycosyltransferase activity"/>
    <property type="evidence" value="ECO:0007669"/>
    <property type="project" value="UniProtKB-KW"/>
</dbReference>
<dbReference type="Pfam" id="PF00156">
    <property type="entry name" value="Pribosyltran"/>
    <property type="match status" value="1"/>
</dbReference>
<feature type="domain" description="Phosphoribosyltransferase" evidence="12">
    <location>
        <begin position="50"/>
        <end position="153"/>
    </location>
</feature>
<comment type="caution">
    <text evidence="13">The sequence shown here is derived from an EMBL/GenBank/DDBJ whole genome shotgun (WGS) entry which is preliminary data.</text>
</comment>
<comment type="similarity">
    <text evidence="5 11">Belongs to the purine/pyrimidine phosphoribosyltransferase family.</text>
</comment>
<reference evidence="13 14" key="1">
    <citation type="submission" date="2021-01" db="EMBL/GenBank/DDBJ databases">
        <title>Whole genome shotgun sequence of Actinoplanes deccanensis NBRC 13994.</title>
        <authorList>
            <person name="Komaki H."/>
            <person name="Tamura T."/>
        </authorList>
    </citation>
    <scope>NUCLEOTIDE SEQUENCE [LARGE SCALE GENOMIC DNA]</scope>
    <source>
        <strain evidence="13 14">NBRC 13994</strain>
    </source>
</reference>
<dbReference type="NCBIfam" id="NF002636">
    <property type="entry name" value="PRK02304.1-5"/>
    <property type="match status" value="1"/>
</dbReference>
<keyword evidence="7 11" id="KW-0963">Cytoplasm</keyword>
<dbReference type="Gene3D" id="3.40.50.2020">
    <property type="match status" value="1"/>
</dbReference>
<evidence type="ECO:0000256" key="8">
    <source>
        <dbReference type="ARBA" id="ARBA00022676"/>
    </source>
</evidence>
<name>A0ABQ3YKA2_9ACTN</name>
<dbReference type="RefSeq" id="WP_203777316.1">
    <property type="nucleotide sequence ID" value="NZ_BAAABO010000010.1"/>
</dbReference>
<keyword evidence="10 11" id="KW-0660">Purine salvage</keyword>
<dbReference type="InterPro" id="IPR000836">
    <property type="entry name" value="PRTase_dom"/>
</dbReference>
<evidence type="ECO:0000256" key="10">
    <source>
        <dbReference type="ARBA" id="ARBA00022726"/>
    </source>
</evidence>
<comment type="catalytic activity">
    <reaction evidence="1 11">
        <text>AMP + diphosphate = 5-phospho-alpha-D-ribose 1-diphosphate + adenine</text>
        <dbReference type="Rhea" id="RHEA:16609"/>
        <dbReference type="ChEBI" id="CHEBI:16708"/>
        <dbReference type="ChEBI" id="CHEBI:33019"/>
        <dbReference type="ChEBI" id="CHEBI:58017"/>
        <dbReference type="ChEBI" id="CHEBI:456215"/>
        <dbReference type="EC" id="2.4.2.7"/>
    </reaction>
</comment>
<keyword evidence="14" id="KW-1185">Reference proteome</keyword>
<dbReference type="InterPro" id="IPR029057">
    <property type="entry name" value="PRTase-like"/>
</dbReference>
<dbReference type="SUPFAM" id="SSF53271">
    <property type="entry name" value="PRTase-like"/>
    <property type="match status" value="1"/>
</dbReference>
<comment type="subcellular location">
    <subcellularLocation>
        <location evidence="3 11">Cytoplasm</location>
    </subcellularLocation>
</comment>
<protein>
    <recommendedName>
        <fullName evidence="6 11">Adenine phosphoribosyltransferase</fullName>
        <shortName evidence="11">APRT</shortName>
        <ecNumber evidence="6 11">2.4.2.7</ecNumber>
    </recommendedName>
</protein>
<comment type="subunit">
    <text evidence="11">Homodimer.</text>
</comment>
<evidence type="ECO:0000256" key="9">
    <source>
        <dbReference type="ARBA" id="ARBA00022679"/>
    </source>
</evidence>
<evidence type="ECO:0000256" key="6">
    <source>
        <dbReference type="ARBA" id="ARBA00011893"/>
    </source>
</evidence>
<keyword evidence="8 11" id="KW-0328">Glycosyltransferase</keyword>
<dbReference type="EC" id="2.4.2.7" evidence="6 11"/>
<proteinExistence type="inferred from homology"/>
<evidence type="ECO:0000256" key="7">
    <source>
        <dbReference type="ARBA" id="ARBA00022490"/>
    </source>
</evidence>
<evidence type="ECO:0000256" key="11">
    <source>
        <dbReference type="HAMAP-Rule" id="MF_00004"/>
    </source>
</evidence>
<comment type="function">
    <text evidence="2 11">Catalyzes a salvage reaction resulting in the formation of AMP, that is energically less costly than de novo synthesis.</text>
</comment>
<evidence type="ECO:0000259" key="12">
    <source>
        <dbReference type="Pfam" id="PF00156"/>
    </source>
</evidence>
<dbReference type="InterPro" id="IPR005764">
    <property type="entry name" value="Ade_phspho_trans"/>
</dbReference>
<dbReference type="HAMAP" id="MF_00004">
    <property type="entry name" value="Aden_phosphoribosyltr"/>
    <property type="match status" value="1"/>
</dbReference>
<accession>A0ABQ3YKA2</accession>
<evidence type="ECO:0000256" key="2">
    <source>
        <dbReference type="ARBA" id="ARBA00003968"/>
    </source>
</evidence>
<evidence type="ECO:0000256" key="4">
    <source>
        <dbReference type="ARBA" id="ARBA00004659"/>
    </source>
</evidence>
<dbReference type="CDD" id="cd06223">
    <property type="entry name" value="PRTases_typeI"/>
    <property type="match status" value="1"/>
</dbReference>
<sequence>MASPINIDTIPPVRVFPDFPEPGVAFQDLAPLYAEPGLLARLGDALVEPFAGAFDTVLALEARGFVIGTAVAAASRSPLVLARKAGKLPGALHRSKYALEYGSAELTVQHGALPPGARVLLVDDVLATGGTMAAAAELARQSGATVAGCGVILELVTLGGRKRLAPNPVTSLLTVP</sequence>
<dbReference type="PANTHER" id="PTHR32315:SF3">
    <property type="entry name" value="ADENINE PHOSPHORIBOSYLTRANSFERASE"/>
    <property type="match status" value="1"/>
</dbReference>
<evidence type="ECO:0000256" key="3">
    <source>
        <dbReference type="ARBA" id="ARBA00004496"/>
    </source>
</evidence>
<dbReference type="InterPro" id="IPR050054">
    <property type="entry name" value="UPRTase/APRTase"/>
</dbReference>
<evidence type="ECO:0000256" key="1">
    <source>
        <dbReference type="ARBA" id="ARBA00000868"/>
    </source>
</evidence>
<evidence type="ECO:0000313" key="14">
    <source>
        <dbReference type="Proteomes" id="UP000609879"/>
    </source>
</evidence>
<comment type="pathway">
    <text evidence="4 11">Purine metabolism; AMP biosynthesis via salvage pathway; AMP from adenine: step 1/1.</text>
</comment>
<evidence type="ECO:0000256" key="5">
    <source>
        <dbReference type="ARBA" id="ARBA00008391"/>
    </source>
</evidence>
<keyword evidence="9 11" id="KW-0808">Transferase</keyword>